<reference evidence="1" key="1">
    <citation type="submission" date="2019-03" db="EMBL/GenBank/DDBJ databases">
        <title>Single cell metagenomics reveals metabolic interactions within the superorganism composed of flagellate Streblomastix strix and complex community of Bacteroidetes bacteria on its surface.</title>
        <authorList>
            <person name="Treitli S.C."/>
            <person name="Kolisko M."/>
            <person name="Husnik F."/>
            <person name="Keeling P."/>
            <person name="Hampl V."/>
        </authorList>
    </citation>
    <scope>NUCLEOTIDE SEQUENCE</scope>
    <source>
        <strain evidence="1">STM</strain>
    </source>
</reference>
<accession>A0A5J4SKS1</accession>
<organism evidence="1">
    <name type="scientific">termite gut metagenome</name>
    <dbReference type="NCBI Taxonomy" id="433724"/>
    <lineage>
        <taxon>unclassified sequences</taxon>
        <taxon>metagenomes</taxon>
        <taxon>organismal metagenomes</taxon>
    </lineage>
</organism>
<gene>
    <name evidence="2" type="ORF">EZS27_005571</name>
    <name evidence="1" type="ORF">EZS27_006471</name>
</gene>
<name>A0A5J4SKS1_9ZZZZ</name>
<evidence type="ECO:0000313" key="1">
    <source>
        <dbReference type="EMBL" id="KAA6345991.1"/>
    </source>
</evidence>
<dbReference type="EMBL" id="SNRY01000112">
    <property type="protein sequence ID" value="KAA6346937.1"/>
    <property type="molecule type" value="Genomic_DNA"/>
</dbReference>
<comment type="caution">
    <text evidence="1">The sequence shown here is derived from an EMBL/GenBank/DDBJ whole genome shotgun (WGS) entry which is preliminary data.</text>
</comment>
<dbReference type="EMBL" id="SNRY01000147">
    <property type="protein sequence ID" value="KAA6345991.1"/>
    <property type="molecule type" value="Genomic_DNA"/>
</dbReference>
<sequence>MEDGLSQSGRKKRIRDAGTFTVVDDRLETLLQRVEKVARFIRYYDLGDDSSDKLPKGQFDQFLEEIKKIRAGATEASFEGNMEPAQALLYTFLKHLSEISGQFNERWKDYARWYLDEVLRVEPLSISPDYTWISFVKNVPHNILIKKGTRFTNKETDAENRIYYSLEKDIEVNNVSVEKILTVNFEKHSDIPSSDYFDFPTKLSIKNWLGTTGAASFPVNIHHFLGFCVFSPSLLLREGKRWVCLSFQSENSIIGNRQTRKKLCELICFIREKDTKHLSFRQGKEIVLFMLLANIFSLEISTSEGWTNIPKHTVKYNASGKELLLQFELDETFPKTTACDEEAHGQLSRVPGLRIYLNQDSWLFSYSWLKDFLIKKISIKTRVEGITNMKFYNELGEVDISKPFAPLGINPEQDAWFVLGNYEMAVKSVRSMSVDILWQHLPKNEGGLYTYYRDYKNGTDNLSFKLIPKQLSDYKWKETGNKKPFYLFSTPVKDKQGNPEPQYRLSEKTVLKDIIFESVKPINISEEEYNYSIHAKNGFVKLILTEPEMGFGERIYRQIFMDVIKQAMRKKAGRTLNTPINPLVERINLSYESYDEIDFTFHASENNTQLYHIYPLGQKLIYPSSEYKSQPFVFSLDTDDNILFGLKNVTGKEYINFYLDLIPREIEIDYPDLPKTHWFWGDGYRWEPLPIGSVLENNTRNLITSGLIKIYLPEIPEEGFRDADGLVWIRVGISQCGYNISPINRIFVNTVKAYKDVERSDCKRETGYVLNQAESEISGITDIVQMAPFSEEYQKEDAQSKQIRVSEYITHRGRAVTARDYERITLQAFSEVDKVKCLPDWNKKTEANINTEPLGMVTLVIVPSRTYTQNFSRPLASAELLLKIEDFFARRISGCIGKIDAVDPLYEEITVRCAVELAQTYRTEEEYHATITELINHVIAPWQKKEESPNFGHSFTLEELCKGLEKMKQVQEIISLSVIHLIFRDGLYSIKEYKQPNERVAPSCFRAILVPADGGHLILSKEEPGFGINEMRINETQIIWQNDVEKR</sequence>
<evidence type="ECO:0000313" key="2">
    <source>
        <dbReference type="EMBL" id="KAA6346937.1"/>
    </source>
</evidence>
<protein>
    <recommendedName>
        <fullName evidence="3">Baseplate protein J-like domain-containing protein</fullName>
    </recommendedName>
</protein>
<dbReference type="AlphaFoldDB" id="A0A5J4SKS1"/>
<evidence type="ECO:0008006" key="3">
    <source>
        <dbReference type="Google" id="ProtNLM"/>
    </source>
</evidence>
<proteinExistence type="predicted"/>